<evidence type="ECO:0008006" key="4">
    <source>
        <dbReference type="Google" id="ProtNLM"/>
    </source>
</evidence>
<proteinExistence type="predicted"/>
<evidence type="ECO:0000256" key="1">
    <source>
        <dbReference type="SAM" id="Phobius"/>
    </source>
</evidence>
<protein>
    <recommendedName>
        <fullName evidence="4">VWFA domain-containing protein</fullName>
    </recommendedName>
</protein>
<keyword evidence="1" id="KW-1133">Transmembrane helix</keyword>
<dbReference type="EMBL" id="JAUSUR010000001">
    <property type="protein sequence ID" value="MDQ0359949.1"/>
    <property type="molecule type" value="Genomic_DNA"/>
</dbReference>
<keyword evidence="1" id="KW-0472">Membrane</keyword>
<feature type="transmembrane region" description="Helical" evidence="1">
    <location>
        <begin position="95"/>
        <end position="116"/>
    </location>
</feature>
<name>A0ABU0DZ79_9FIRM</name>
<gene>
    <name evidence="2" type="ORF">J2S15_000680</name>
</gene>
<evidence type="ECO:0000313" key="2">
    <source>
        <dbReference type="EMBL" id="MDQ0359949.1"/>
    </source>
</evidence>
<keyword evidence="1" id="KW-0812">Transmembrane</keyword>
<dbReference type="RefSeq" id="WP_307405492.1">
    <property type="nucleotide sequence ID" value="NZ_JAUSUR010000001.1"/>
</dbReference>
<reference evidence="2 3" key="1">
    <citation type="submission" date="2023-07" db="EMBL/GenBank/DDBJ databases">
        <title>Genomic Encyclopedia of Type Strains, Phase IV (KMG-IV): sequencing the most valuable type-strain genomes for metagenomic binning, comparative biology and taxonomic classification.</title>
        <authorList>
            <person name="Goeker M."/>
        </authorList>
    </citation>
    <scope>NUCLEOTIDE SEQUENCE [LARGE SCALE GENOMIC DNA]</scope>
    <source>
        <strain evidence="2 3">DSM 16784</strain>
    </source>
</reference>
<feature type="transmembrane region" description="Helical" evidence="1">
    <location>
        <begin position="128"/>
        <end position="148"/>
    </location>
</feature>
<evidence type="ECO:0000313" key="3">
    <source>
        <dbReference type="Proteomes" id="UP001230220"/>
    </source>
</evidence>
<organism evidence="2 3">
    <name type="scientific">Breznakia pachnodae</name>
    <dbReference type="NCBI Taxonomy" id="265178"/>
    <lineage>
        <taxon>Bacteria</taxon>
        <taxon>Bacillati</taxon>
        <taxon>Bacillota</taxon>
        <taxon>Erysipelotrichia</taxon>
        <taxon>Erysipelotrichales</taxon>
        <taxon>Erysipelotrichaceae</taxon>
        <taxon>Breznakia</taxon>
    </lineage>
</organism>
<accession>A0ABU0DZ79</accession>
<keyword evidence="3" id="KW-1185">Reference proteome</keyword>
<sequence length="316" mass="35567">MENYKELYLNKFGKRFSKKEKMAFYNAISEDFGKLGYTSDLQEERVKFSKARHIYIGSPKQAKTTFVIPYNTPAKIMWPNYRSFPQDGFHQMKKMFVPTYIPMFIAYGLLLVFTYLLPGMVPAKVMTYLYPVFFVLLGFMLIFVFRGFGNKKNRVNNTNAIVMALDIANALPANRRKEVMFIFSDGNKPAGGVANPAIMNYLTKANKSSLQLISLFCLGNGDTLQMMSDRSSKSIAKDLGKVYKGETTLKTKHIGEEGKNNTVIEGLPKAMMITSGNREGELLAVPNVSTSKDTTSDEGLLNGVCEMLVAYLQKKK</sequence>
<comment type="caution">
    <text evidence="2">The sequence shown here is derived from an EMBL/GenBank/DDBJ whole genome shotgun (WGS) entry which is preliminary data.</text>
</comment>
<dbReference type="Proteomes" id="UP001230220">
    <property type="component" value="Unassembled WGS sequence"/>
</dbReference>